<proteinExistence type="predicted"/>
<keyword evidence="1" id="KW-1133">Transmembrane helix</keyword>
<keyword evidence="1" id="KW-0472">Membrane</keyword>
<evidence type="ECO:0000313" key="2">
    <source>
        <dbReference type="EMBL" id="AII28006.1"/>
    </source>
</evidence>
<keyword evidence="1" id="KW-0812">Transmembrane</keyword>
<dbReference type="Proteomes" id="UP000028664">
    <property type="component" value="Segment"/>
</dbReference>
<organism evidence="2 3">
    <name type="scientific">Bacillus phage Bobb</name>
    <dbReference type="NCBI Taxonomy" id="1527469"/>
    <lineage>
        <taxon>Viruses</taxon>
        <taxon>Duplodnaviria</taxon>
        <taxon>Heunggongvirae</taxon>
        <taxon>Uroviricota</taxon>
        <taxon>Caudoviricetes</taxon>
        <taxon>Herelleviridae</taxon>
        <taxon>Bastillevirinae</taxon>
        <taxon>Agatevirus</taxon>
        <taxon>Agatevirus bobb</taxon>
    </lineage>
</organism>
<name>A0A076G7C0_9CAUD</name>
<protein>
    <submittedName>
        <fullName evidence="2">Uncharacterized protein</fullName>
    </submittedName>
</protein>
<keyword evidence="3" id="KW-1185">Reference proteome</keyword>
<reference evidence="2 3" key="1">
    <citation type="submission" date="2014-06" db="EMBL/GenBank/DDBJ databases">
        <title>Bioinformatic genomic analysis of Bacillus phage Bobb.</title>
        <authorList>
            <person name="Lewis H.M.N."/>
            <person name="Temple L."/>
            <person name="Barth R.N."/>
            <person name="Bowles K.M."/>
            <person name="Churchin D.I."/>
            <person name="Scott-Croshaw C."/>
            <person name="Glasgow G.H."/>
            <person name="Gloe M.W."/>
            <person name="McGough T.M."/>
            <person name="Nutbrown S.A."/>
            <person name="Romulus S.R."/>
            <person name="Sanders K.A.M."/>
            <person name="Diachok C.R."/>
            <person name="Serigano J.P."/>
            <person name="Shin D."/>
            <person name="Suresh M.H."/>
            <person name="Conner A.R.N."/>
            <person name="Korba R.M."/>
            <person name="Livermore R.J."/>
            <person name="Rohlf M.B."/>
            <person name="Utterback S.D."/>
            <person name="Wilson V.E."/>
        </authorList>
    </citation>
    <scope>NUCLEOTIDE SEQUENCE [LARGE SCALE GENOMIC DNA]</scope>
</reference>
<evidence type="ECO:0000256" key="1">
    <source>
        <dbReference type="SAM" id="Phobius"/>
    </source>
</evidence>
<sequence length="53" mass="5544">MEDILGTLCLLVVFISGLVIGVVVVYDSAGILGVVIATMLFAVTVLLYCKGKI</sequence>
<feature type="transmembrane region" description="Helical" evidence="1">
    <location>
        <begin position="31"/>
        <end position="49"/>
    </location>
</feature>
<dbReference type="RefSeq" id="YP_009056374.1">
    <property type="nucleotide sequence ID" value="NC_024792.1"/>
</dbReference>
<evidence type="ECO:0000313" key="3">
    <source>
        <dbReference type="Proteomes" id="UP000028664"/>
    </source>
</evidence>
<accession>A0A076G7C0</accession>
<dbReference type="GeneID" id="20283392"/>
<dbReference type="EMBL" id="KM051843">
    <property type="protein sequence ID" value="AII28006.1"/>
    <property type="molecule type" value="Genomic_DNA"/>
</dbReference>
<dbReference type="KEGG" id="vg:20283392"/>